<proteinExistence type="predicted"/>
<reference evidence="1" key="2">
    <citation type="submission" date="2022-11" db="EMBL/GenBank/DDBJ databases">
        <title>Draft genome sequence of Sellimonas catena strain 18CBH55.</title>
        <authorList>
            <person name="Hisatomi A."/>
            <person name="Ohkuma M."/>
            <person name="Sakamoto M."/>
        </authorList>
    </citation>
    <scope>NUCLEOTIDE SEQUENCE</scope>
    <source>
        <strain evidence="1">18CBH55</strain>
    </source>
</reference>
<accession>A0A9W6CHQ4</accession>
<dbReference type="AlphaFoldDB" id="A0A9W6CHQ4"/>
<dbReference type="Proteomes" id="UP001145094">
    <property type="component" value="Unassembled WGS sequence"/>
</dbReference>
<evidence type="ECO:0000313" key="1">
    <source>
        <dbReference type="EMBL" id="GLG92201.1"/>
    </source>
</evidence>
<comment type="caution">
    <text evidence="1">The sequence shown here is derived from an EMBL/GenBank/DDBJ whole genome shotgun (WGS) entry which is preliminary data.</text>
</comment>
<reference evidence="1" key="1">
    <citation type="submission" date="2022-11" db="EMBL/GenBank/DDBJ databases">
        <title>Draft genome sequence of Sellimonas catena strain 18CBH55.</title>
        <authorList>
            <person name="Atsushi H."/>
            <person name="Moriya O."/>
            <person name="Mitsuo S."/>
        </authorList>
    </citation>
    <scope>NUCLEOTIDE SEQUENCE</scope>
    <source>
        <strain evidence="1">18CBH55</strain>
    </source>
</reference>
<name>A0A9W6CHQ4_9FIRM</name>
<protein>
    <submittedName>
        <fullName evidence="1">Uncharacterized protein</fullName>
    </submittedName>
</protein>
<evidence type="ECO:0000313" key="2">
    <source>
        <dbReference type="Proteomes" id="UP001145094"/>
    </source>
</evidence>
<dbReference type="EMBL" id="BSCH01000051">
    <property type="protein sequence ID" value="GLG92201.1"/>
    <property type="molecule type" value="Genomic_DNA"/>
</dbReference>
<organism evidence="1 2">
    <name type="scientific">Sellimonas catena</name>
    <dbReference type="NCBI Taxonomy" id="2994035"/>
    <lineage>
        <taxon>Bacteria</taxon>
        <taxon>Bacillati</taxon>
        <taxon>Bacillota</taxon>
        <taxon>Clostridia</taxon>
        <taxon>Lachnospirales</taxon>
        <taxon>Lachnospiraceae</taxon>
        <taxon>Sellimonas</taxon>
    </lineage>
</organism>
<sequence length="49" mass="5737">MTVRGDKEEIRAKLKEEHPAVLNEIPMSLEEIFIAEMEVKGYDIRKVLH</sequence>
<gene>
    <name evidence="1" type="ORF">Selli2_36290</name>
</gene>
<reference evidence="1" key="3">
    <citation type="journal article" date="2023" name="Int. J. Syst. Evol. Microbiol.">
        <title>Sellimonas catena sp. nov., isolated from human faeces.</title>
        <authorList>
            <person name="Hisatomi A."/>
            <person name="Ohkuma M."/>
            <person name="Sakamoto M."/>
        </authorList>
    </citation>
    <scope>NUCLEOTIDE SEQUENCE</scope>
    <source>
        <strain evidence="1">18CBH55</strain>
    </source>
</reference>